<keyword evidence="6" id="KW-0597">Phosphoprotein</keyword>
<dbReference type="InterPro" id="IPR050301">
    <property type="entry name" value="NTE"/>
</dbReference>
<dbReference type="EMBL" id="LR899790">
    <property type="protein sequence ID" value="CAD7242474.1"/>
    <property type="molecule type" value="Genomic_DNA"/>
</dbReference>
<evidence type="ECO:0000256" key="9">
    <source>
        <dbReference type="ARBA" id="ARBA00022824"/>
    </source>
</evidence>
<dbReference type="Proteomes" id="UP000677054">
    <property type="component" value="Unassembled WGS sequence"/>
</dbReference>
<evidence type="ECO:0000259" key="21">
    <source>
        <dbReference type="PROSITE" id="PS51635"/>
    </source>
</evidence>
<organism evidence="22">
    <name type="scientific">Darwinula stevensoni</name>
    <dbReference type="NCBI Taxonomy" id="69355"/>
    <lineage>
        <taxon>Eukaryota</taxon>
        <taxon>Metazoa</taxon>
        <taxon>Ecdysozoa</taxon>
        <taxon>Arthropoda</taxon>
        <taxon>Crustacea</taxon>
        <taxon>Oligostraca</taxon>
        <taxon>Ostracoda</taxon>
        <taxon>Podocopa</taxon>
        <taxon>Podocopida</taxon>
        <taxon>Darwinulocopina</taxon>
        <taxon>Darwinuloidea</taxon>
        <taxon>Darwinulidae</taxon>
        <taxon>Darwinula</taxon>
    </lineage>
</organism>
<keyword evidence="10 17" id="KW-0442">Lipid degradation</keyword>
<dbReference type="CDD" id="cd00038">
    <property type="entry name" value="CAP_ED"/>
    <property type="match status" value="3"/>
</dbReference>
<evidence type="ECO:0000256" key="14">
    <source>
        <dbReference type="ARBA" id="ARBA00025020"/>
    </source>
</evidence>
<feature type="domain" description="Cyclic nucleotide-binding" evidence="20">
    <location>
        <begin position="482"/>
        <end position="563"/>
    </location>
</feature>
<dbReference type="FunFam" id="2.60.120.10:FF:000010">
    <property type="entry name" value="neuropathy target esterase isoform X1"/>
    <property type="match status" value="1"/>
</dbReference>
<dbReference type="Gene3D" id="3.40.1090.10">
    <property type="entry name" value="Cytosolic phospholipase A2 catalytic domain"/>
    <property type="match status" value="1"/>
</dbReference>
<feature type="short sequence motif" description="GXGXXG" evidence="17">
    <location>
        <begin position="813"/>
        <end position="818"/>
    </location>
</feature>
<evidence type="ECO:0000256" key="17">
    <source>
        <dbReference type="PROSITE-ProRule" id="PRU01161"/>
    </source>
</evidence>
<dbReference type="Pfam" id="PF24179">
    <property type="entry name" value="NTE_Ploop"/>
    <property type="match status" value="1"/>
</dbReference>
<evidence type="ECO:0000256" key="13">
    <source>
        <dbReference type="ARBA" id="ARBA00023136"/>
    </source>
</evidence>
<accession>A0A7R8XA33</accession>
<evidence type="ECO:0000256" key="11">
    <source>
        <dbReference type="ARBA" id="ARBA00022989"/>
    </source>
</evidence>
<evidence type="ECO:0000256" key="10">
    <source>
        <dbReference type="ARBA" id="ARBA00022963"/>
    </source>
</evidence>
<feature type="region of interest" description="Disordered" evidence="18">
    <location>
        <begin position="1136"/>
        <end position="1164"/>
    </location>
</feature>
<dbReference type="GO" id="GO:0046470">
    <property type="term" value="P:phosphatidylcholine metabolic process"/>
    <property type="evidence" value="ECO:0007669"/>
    <property type="project" value="InterPro"/>
</dbReference>
<evidence type="ECO:0000256" key="5">
    <source>
        <dbReference type="ARBA" id="ARBA00019369"/>
    </source>
</evidence>
<dbReference type="FunFam" id="2.60.120.10:FF:000012">
    <property type="entry name" value="neuropathy target esterase isoform X2"/>
    <property type="match status" value="1"/>
</dbReference>
<evidence type="ECO:0000256" key="6">
    <source>
        <dbReference type="ARBA" id="ARBA00022553"/>
    </source>
</evidence>
<comment type="subcellular location">
    <subcellularLocation>
        <location evidence="1">Endoplasmic reticulum membrane</location>
        <topology evidence="1">Single-pass type I membrane protein</topology>
    </subcellularLocation>
</comment>
<dbReference type="Pfam" id="PF01734">
    <property type="entry name" value="Patatin"/>
    <property type="match status" value="1"/>
</dbReference>
<feature type="short sequence motif" description="DGA/G" evidence="17">
    <location>
        <begin position="962"/>
        <end position="964"/>
    </location>
</feature>
<proteinExistence type="inferred from homology"/>
<evidence type="ECO:0000256" key="15">
    <source>
        <dbReference type="ARBA" id="ARBA00030862"/>
    </source>
</evidence>
<dbReference type="EMBL" id="CAJPEV010000273">
    <property type="protein sequence ID" value="CAG0883270.1"/>
    <property type="molecule type" value="Genomic_DNA"/>
</dbReference>
<dbReference type="GO" id="GO:0004622">
    <property type="term" value="F:phosphatidylcholine lysophospholipase activity"/>
    <property type="evidence" value="ECO:0007669"/>
    <property type="project" value="UniProtKB-EC"/>
</dbReference>
<keyword evidence="11 19" id="KW-1133">Transmembrane helix</keyword>
<dbReference type="Gene3D" id="2.60.120.10">
    <property type="entry name" value="Jelly Rolls"/>
    <property type="match status" value="3"/>
</dbReference>
<dbReference type="AlphaFoldDB" id="A0A7R8XA33"/>
<feature type="domain" description="PNPLA" evidence="21">
    <location>
        <begin position="809"/>
        <end position="975"/>
    </location>
</feature>
<evidence type="ECO:0000259" key="20">
    <source>
        <dbReference type="PROSITE" id="PS50042"/>
    </source>
</evidence>
<evidence type="ECO:0000256" key="19">
    <source>
        <dbReference type="SAM" id="Phobius"/>
    </source>
</evidence>
<gene>
    <name evidence="22" type="ORF">DSTB1V02_LOCUS2439</name>
</gene>
<dbReference type="SUPFAM" id="SSF52151">
    <property type="entry name" value="FabD/lysophospholipase-like"/>
    <property type="match status" value="1"/>
</dbReference>
<evidence type="ECO:0000256" key="2">
    <source>
        <dbReference type="ARBA" id="ARBA00006636"/>
    </source>
</evidence>
<dbReference type="InterPro" id="IPR014710">
    <property type="entry name" value="RmlC-like_jellyroll"/>
</dbReference>
<dbReference type="PANTHER" id="PTHR14226:SF29">
    <property type="entry name" value="NEUROPATHY TARGET ESTERASE SWS"/>
    <property type="match status" value="1"/>
</dbReference>
<keyword evidence="12 17" id="KW-0443">Lipid metabolism</keyword>
<feature type="active site" description="Nucleophile" evidence="17">
    <location>
        <position position="842"/>
    </location>
</feature>
<evidence type="ECO:0000256" key="4">
    <source>
        <dbReference type="ARBA" id="ARBA00013274"/>
    </source>
</evidence>
<feature type="transmembrane region" description="Helical" evidence="19">
    <location>
        <begin position="25"/>
        <end position="43"/>
    </location>
</feature>
<dbReference type="PROSITE" id="PS51635">
    <property type="entry name" value="PNPLA"/>
    <property type="match status" value="1"/>
</dbReference>
<keyword evidence="9" id="KW-0256">Endoplasmic reticulum</keyword>
<keyword evidence="8 17" id="KW-0378">Hydrolase</keyword>
<dbReference type="InterPro" id="IPR001423">
    <property type="entry name" value="LysoPLipase_patatin_CS"/>
</dbReference>
<dbReference type="PANTHER" id="PTHR14226">
    <property type="entry name" value="NEUROPATHY TARGET ESTERASE/SWISS CHEESE D.MELANOGASTER"/>
    <property type="match status" value="1"/>
</dbReference>
<dbReference type="FunFam" id="3.40.1090.10:FF:000001">
    <property type="entry name" value="neuropathy target esterase isoform X2"/>
    <property type="match status" value="1"/>
</dbReference>
<evidence type="ECO:0000313" key="23">
    <source>
        <dbReference type="Proteomes" id="UP000677054"/>
    </source>
</evidence>
<dbReference type="EC" id="3.1.1.5" evidence="4"/>
<feature type="compositionally biased region" description="Basic and acidic residues" evidence="18">
    <location>
        <begin position="1138"/>
        <end position="1164"/>
    </location>
</feature>
<name>A0A7R8XA33_9CRUS</name>
<feature type="domain" description="Cyclic nucleotide-binding" evidence="20">
    <location>
        <begin position="372"/>
        <end position="431"/>
    </location>
</feature>
<evidence type="ECO:0000256" key="3">
    <source>
        <dbReference type="ARBA" id="ARBA00011476"/>
    </source>
</evidence>
<dbReference type="InterPro" id="IPR018490">
    <property type="entry name" value="cNMP-bd_dom_sf"/>
</dbReference>
<dbReference type="InterPro" id="IPR002641">
    <property type="entry name" value="PNPLA_dom"/>
</dbReference>
<keyword evidence="7 19" id="KW-0812">Transmembrane</keyword>
<evidence type="ECO:0000256" key="8">
    <source>
        <dbReference type="ARBA" id="ARBA00022801"/>
    </source>
</evidence>
<dbReference type="CDD" id="cd07225">
    <property type="entry name" value="Pat_PNPLA6_PNPLA7"/>
    <property type="match status" value="1"/>
</dbReference>
<evidence type="ECO:0000313" key="22">
    <source>
        <dbReference type="EMBL" id="CAD7242474.1"/>
    </source>
</evidence>
<comment type="subunit">
    <text evidence="3">Interacts with Pka-C3; interaction inhibits the catalytic function of Pka-C3 and the esterase activity of sws.</text>
</comment>
<dbReference type="GO" id="GO:0016042">
    <property type="term" value="P:lipid catabolic process"/>
    <property type="evidence" value="ECO:0007669"/>
    <property type="project" value="UniProtKB-UniRule"/>
</dbReference>
<evidence type="ECO:0000256" key="7">
    <source>
        <dbReference type="ARBA" id="ARBA00022692"/>
    </source>
</evidence>
<keyword evidence="23" id="KW-1185">Reference proteome</keyword>
<dbReference type="InterPro" id="IPR056556">
    <property type="entry name" value="NTE1_P-loop_dom"/>
</dbReference>
<comment type="similarity">
    <text evidence="2">Belongs to the NTE family.</text>
</comment>
<evidence type="ECO:0000256" key="18">
    <source>
        <dbReference type="SAM" id="MobiDB-lite"/>
    </source>
</evidence>
<dbReference type="InterPro" id="IPR016035">
    <property type="entry name" value="Acyl_Trfase/lysoPLipase"/>
</dbReference>
<feature type="active site" description="Proton acceptor" evidence="17">
    <location>
        <position position="962"/>
    </location>
</feature>
<feature type="short sequence motif" description="GXSXG" evidence="17">
    <location>
        <begin position="840"/>
        <end position="844"/>
    </location>
</feature>
<comment type="function">
    <text evidence="14">Phospholipase B that deacylates intracellular phosphatidylcholine (PtdCho), generating glycerophosphocholine (GroPtdCho). This deacylation occurs at both sn-2 and sn-1 positions of PtdCho. Its specific chemical modification by certain organophosphorus (OP) compounds leads to distal axonopathy. Plays a role in the signaling mechanism between neurons and glia that regulates glia wrapping during development of the adult brain. Essential for membrane lipid homeostasis and cell survival in both neurons and glia of the adult brain.</text>
</comment>
<sequence length="1164" mass="130895">MKASPTANNPLHDEYHWVACLLFEYRIYGIVAVFLVITFTFLCQRLWRPQRTDAEPNQASTRARFRRRDKVLFYGKKMLRKVKNFSGTVGAIPKGRRKQIVVKMAKQLLRLKKESHMPPQLTVLEPPDAYLEADSTTNKDDWLPPEVLYMLRSIRVFGHFEKPVFLELCKSLETLNLTAGDFLFRVGDADENVYVVQEGLLDVYLTNAEGSEISLKKVPPGDAIISLLSFADCLTGHQQPFKTLYARAVKDSLVLRLPVSAFQPVLDRHPESMIRIVEVIMMRLQRVTLTALLQHLGLASKILKPYNLRSDENQEKHVDFQGRHSPGMPSPSKEEDMEAVLKGFQMCLGIDDITTLRGKVTLKQVGRGNTLIHQDSSDGSAIYYVRRGVLHVVLENDENTGGKEKLFVAQEGEILGGLSVLTGEPSYFTIRCPVESDFPAVVGVLSKEKLIELVAERPSVVLHVVNAVIRNLSPVVRQIDFALDWINIEPGKAIYRQGEESDSTYIVLSGRLRSVIANEASGKKELVGEYGRGDLVGIVELLTHTQRSTTVMAIRDTELAKLSGGLLNYLKWKFPSVVTKLIKLLGHRILGTWQKKETGPIDLRPSQSNMNTLAILPVLDDVPLVPFSLELYHSLSAIGPVIRLTSEYVVEQLGDRIFDASNEFRLSRWLGQQEDKHRMVIYECDFTYSLWTMRCVRQADCILIVANASGPMVVGKMEKQLELLSVRTQRELVLLHTHDARPPRNTAAWMNMRSYCSAHHHIRCPSRMFVKRSQARTLEVYQRVMASPPDPLSDFSRLARLLTGTSVGLVLGGGGARGAAHVGMIKAIQDAGIPIDMVGGVSIGAFVGALWCMETDITRVTQKAREWSVKMTQRRRQIMDLTYPITAMFTGKGFNQVIQESLGERNIEDLWIPYFTITTDVTASAMRIHTHGSLWRYVRASMSLSGYMPPLCDPQDGHLLLDGGYVNNLPADVMRSRGAKTIIAVDVGSEDEGKETFYGDSLNGWWLLWNKWWPWSPPVSIPSLADIQSRLAYVSCVRQLEEVKNSDYCEYIRPPIDRYQTLQFGSFDEIKDVGFNHGKAYLYGVMKAGQLSGVGIGLSKSFNDGPGEGGMKRSTSFLGLSQMLSRVSQKPLTIPYDNDWREASDPIRNKPNPIHEEDLREKDK</sequence>
<keyword evidence="13 19" id="KW-0472">Membrane</keyword>
<reference evidence="22" key="1">
    <citation type="submission" date="2020-11" db="EMBL/GenBank/DDBJ databases">
        <authorList>
            <person name="Tran Van P."/>
        </authorList>
    </citation>
    <scope>NUCLEOTIDE SEQUENCE</scope>
</reference>
<comment type="catalytic activity">
    <reaction evidence="16">
        <text>a 1-acyl-sn-glycero-3-phosphocholine + H2O = sn-glycerol 3-phosphocholine + a fatty acid + H(+)</text>
        <dbReference type="Rhea" id="RHEA:15177"/>
        <dbReference type="ChEBI" id="CHEBI:15377"/>
        <dbReference type="ChEBI" id="CHEBI:15378"/>
        <dbReference type="ChEBI" id="CHEBI:16870"/>
        <dbReference type="ChEBI" id="CHEBI:28868"/>
        <dbReference type="ChEBI" id="CHEBI:58168"/>
        <dbReference type="EC" id="3.1.1.5"/>
    </reaction>
</comment>
<dbReference type="Pfam" id="PF00027">
    <property type="entry name" value="cNMP_binding"/>
    <property type="match status" value="2"/>
</dbReference>
<evidence type="ECO:0000256" key="16">
    <source>
        <dbReference type="ARBA" id="ARBA00049531"/>
    </source>
</evidence>
<dbReference type="PROSITE" id="PS01237">
    <property type="entry name" value="UPF0028"/>
    <property type="match status" value="1"/>
</dbReference>
<dbReference type="OrthoDB" id="421051at2759"/>
<protein>
    <recommendedName>
        <fullName evidence="5">Neuropathy target esterase sws</fullName>
        <ecNumber evidence="4">3.1.1.5</ecNumber>
    </recommendedName>
    <alternativeName>
        <fullName evidence="15">Swiss cheese</fullName>
    </alternativeName>
</protein>
<dbReference type="InterPro" id="IPR000595">
    <property type="entry name" value="cNMP-bd_dom"/>
</dbReference>
<dbReference type="PROSITE" id="PS50042">
    <property type="entry name" value="CNMP_BINDING_3"/>
    <property type="match status" value="3"/>
</dbReference>
<evidence type="ECO:0000256" key="12">
    <source>
        <dbReference type="ARBA" id="ARBA00023098"/>
    </source>
</evidence>
<feature type="domain" description="Cyclic nucleotide-binding" evidence="20">
    <location>
        <begin position="156"/>
        <end position="283"/>
    </location>
</feature>
<dbReference type="GO" id="GO:0005789">
    <property type="term" value="C:endoplasmic reticulum membrane"/>
    <property type="evidence" value="ECO:0007669"/>
    <property type="project" value="UniProtKB-SubCell"/>
</dbReference>
<dbReference type="SMART" id="SM00100">
    <property type="entry name" value="cNMP"/>
    <property type="match status" value="2"/>
</dbReference>
<dbReference type="SUPFAM" id="SSF51206">
    <property type="entry name" value="cAMP-binding domain-like"/>
    <property type="match status" value="3"/>
</dbReference>
<evidence type="ECO:0000256" key="1">
    <source>
        <dbReference type="ARBA" id="ARBA00004115"/>
    </source>
</evidence>